<accession>A6UUF2</accession>
<dbReference type="Proteomes" id="UP000001106">
    <property type="component" value="Chromosome"/>
</dbReference>
<organism evidence="6 7">
    <name type="scientific">Methanococcus aeolicus (strain ATCC BAA-1280 / DSM 17508 / OCM 812 / Nankai-3)</name>
    <dbReference type="NCBI Taxonomy" id="419665"/>
    <lineage>
        <taxon>Archaea</taxon>
        <taxon>Methanobacteriati</taxon>
        <taxon>Methanobacteriota</taxon>
        <taxon>Methanomada group</taxon>
        <taxon>Methanococci</taxon>
        <taxon>Methanococcales</taxon>
        <taxon>Methanococcaceae</taxon>
        <taxon>Methanococcus</taxon>
    </lineage>
</organism>
<evidence type="ECO:0000259" key="5">
    <source>
        <dbReference type="PROSITE" id="PS51379"/>
    </source>
</evidence>
<dbReference type="SUPFAM" id="SSF54862">
    <property type="entry name" value="4Fe-4S ferredoxins"/>
    <property type="match status" value="1"/>
</dbReference>
<dbReference type="InterPro" id="IPR017900">
    <property type="entry name" value="4Fe4S_Fe_S_CS"/>
</dbReference>
<evidence type="ECO:0000313" key="6">
    <source>
        <dbReference type="EMBL" id="ABR56124.1"/>
    </source>
</evidence>
<sequence>MKDLPVIGKDPLGRTIKDFTVMPWWGVDRKSIEWYPKINYDVCTGCGICYITCGNRVVFDWDKEMKKPVVARPYNCVVSCTTCGNLCPHDALIFPDREYMHEVIIKEKILKKAANKLKEHDLI</sequence>
<dbReference type="GO" id="GO:0051539">
    <property type="term" value="F:4 iron, 4 sulfur cluster binding"/>
    <property type="evidence" value="ECO:0007669"/>
    <property type="project" value="UniProtKB-KW"/>
</dbReference>
<dbReference type="EMBL" id="CP000743">
    <property type="protein sequence ID" value="ABR56124.1"/>
    <property type="molecule type" value="Genomic_DNA"/>
</dbReference>
<dbReference type="GeneID" id="5327563"/>
<dbReference type="InterPro" id="IPR050572">
    <property type="entry name" value="Fe-S_Ferredoxin"/>
</dbReference>
<protein>
    <submittedName>
        <fullName evidence="6">4Fe-4S ferredoxin iron-sulfur binding domain protein</fullName>
    </submittedName>
</protein>
<evidence type="ECO:0000256" key="1">
    <source>
        <dbReference type="ARBA" id="ARBA00022485"/>
    </source>
</evidence>
<evidence type="ECO:0000256" key="2">
    <source>
        <dbReference type="ARBA" id="ARBA00022723"/>
    </source>
</evidence>
<proteinExistence type="predicted"/>
<evidence type="ECO:0000313" key="7">
    <source>
        <dbReference type="Proteomes" id="UP000001106"/>
    </source>
</evidence>
<reference evidence="6" key="1">
    <citation type="submission" date="2007-06" db="EMBL/GenBank/DDBJ databases">
        <title>Complete sequence of Methanococcus aeolicus Nankai-3.</title>
        <authorList>
            <consortium name="US DOE Joint Genome Institute"/>
            <person name="Copeland A."/>
            <person name="Lucas S."/>
            <person name="Lapidus A."/>
            <person name="Barry K."/>
            <person name="Glavina del Rio T."/>
            <person name="Dalin E."/>
            <person name="Tice H."/>
            <person name="Pitluck S."/>
            <person name="Chain P."/>
            <person name="Malfatti S."/>
            <person name="Shin M."/>
            <person name="Vergez L."/>
            <person name="Schmutz J."/>
            <person name="Larimer F."/>
            <person name="Land M."/>
            <person name="Hauser L."/>
            <person name="Kyrpides N."/>
            <person name="Lykidis A."/>
            <person name="Sieprawska-Lupa M."/>
            <person name="Whitman W.B."/>
            <person name="Richardson P."/>
        </authorList>
    </citation>
    <scope>NUCLEOTIDE SEQUENCE [LARGE SCALE GENOMIC DNA]</scope>
    <source>
        <strain evidence="6">Nankai-3</strain>
    </source>
</reference>
<dbReference type="GO" id="GO:0016491">
    <property type="term" value="F:oxidoreductase activity"/>
    <property type="evidence" value="ECO:0007669"/>
    <property type="project" value="UniProtKB-ARBA"/>
</dbReference>
<gene>
    <name evidence="6" type="ordered locus">Maeo_0539</name>
</gene>
<dbReference type="PANTHER" id="PTHR43687:SF2">
    <property type="entry name" value="FERREDOXIN 3"/>
    <property type="match status" value="1"/>
</dbReference>
<dbReference type="RefSeq" id="WP_011973256.1">
    <property type="nucleotide sequence ID" value="NC_009635.1"/>
</dbReference>
<keyword evidence="2" id="KW-0479">Metal-binding</keyword>
<dbReference type="GO" id="GO:0046872">
    <property type="term" value="F:metal ion binding"/>
    <property type="evidence" value="ECO:0007669"/>
    <property type="project" value="UniProtKB-KW"/>
</dbReference>
<keyword evidence="7" id="KW-1185">Reference proteome</keyword>
<dbReference type="PROSITE" id="PS00198">
    <property type="entry name" value="4FE4S_FER_1"/>
    <property type="match status" value="1"/>
</dbReference>
<dbReference type="InterPro" id="IPR017896">
    <property type="entry name" value="4Fe4S_Fe-S-bd"/>
</dbReference>
<dbReference type="KEGG" id="mae:Maeo_0539"/>
<keyword evidence="1" id="KW-0004">4Fe-4S</keyword>
<feature type="domain" description="4Fe-4S ferredoxin-type" evidence="5">
    <location>
        <begin position="34"/>
        <end position="64"/>
    </location>
</feature>
<dbReference type="HOGENOM" id="CLU_156996_0_0_2"/>
<evidence type="ECO:0000256" key="4">
    <source>
        <dbReference type="ARBA" id="ARBA00023014"/>
    </source>
</evidence>
<dbReference type="PROSITE" id="PS51379">
    <property type="entry name" value="4FE4S_FER_2"/>
    <property type="match status" value="2"/>
</dbReference>
<dbReference type="STRING" id="419665.Maeo_0539"/>
<feature type="domain" description="4Fe-4S ferredoxin-type" evidence="5">
    <location>
        <begin position="66"/>
        <end position="97"/>
    </location>
</feature>
<dbReference type="AlphaFoldDB" id="A6UUF2"/>
<dbReference type="OrthoDB" id="23833at2157"/>
<dbReference type="Gene3D" id="3.30.70.20">
    <property type="match status" value="1"/>
</dbReference>
<dbReference type="PANTHER" id="PTHR43687">
    <property type="entry name" value="ADENYLYLSULFATE REDUCTASE, BETA SUBUNIT"/>
    <property type="match status" value="1"/>
</dbReference>
<keyword evidence="4" id="KW-0411">Iron-sulfur</keyword>
<evidence type="ECO:0000256" key="3">
    <source>
        <dbReference type="ARBA" id="ARBA00023004"/>
    </source>
</evidence>
<keyword evidence="3" id="KW-0408">Iron</keyword>
<name>A6UUF2_META3</name>
<dbReference type="eggNOG" id="arCOG02461">
    <property type="taxonomic scope" value="Archaea"/>
</dbReference>